<name>A0ABD3N5P2_9STRA</name>
<evidence type="ECO:0000259" key="8">
    <source>
        <dbReference type="Pfam" id="PF09335"/>
    </source>
</evidence>
<feature type="transmembrane region" description="Helical" evidence="7">
    <location>
        <begin position="38"/>
        <end position="56"/>
    </location>
</feature>
<evidence type="ECO:0000313" key="9">
    <source>
        <dbReference type="EMBL" id="KAL3771358.1"/>
    </source>
</evidence>
<comment type="subcellular location">
    <subcellularLocation>
        <location evidence="1">Cell membrane</location>
        <topology evidence="1">Multi-pass membrane protein</topology>
    </subcellularLocation>
</comment>
<feature type="transmembrane region" description="Helical" evidence="7">
    <location>
        <begin position="114"/>
        <end position="139"/>
    </location>
</feature>
<dbReference type="InterPro" id="IPR015414">
    <property type="entry name" value="TMEM64"/>
</dbReference>
<dbReference type="InterPro" id="IPR032816">
    <property type="entry name" value="VTT_dom"/>
</dbReference>
<feature type="compositionally biased region" description="Polar residues" evidence="6">
    <location>
        <begin position="1"/>
        <end position="10"/>
    </location>
</feature>
<feature type="transmembrane region" description="Helical" evidence="7">
    <location>
        <begin position="76"/>
        <end position="102"/>
    </location>
</feature>
<reference evidence="9 10" key="1">
    <citation type="submission" date="2024-10" db="EMBL/GenBank/DDBJ databases">
        <title>Updated reference genomes for cyclostephanoid diatoms.</title>
        <authorList>
            <person name="Roberts W.R."/>
            <person name="Alverson A.J."/>
        </authorList>
    </citation>
    <scope>NUCLEOTIDE SEQUENCE [LARGE SCALE GENOMIC DNA]</scope>
    <source>
        <strain evidence="9 10">AJA276-08</strain>
    </source>
</reference>
<evidence type="ECO:0000256" key="7">
    <source>
        <dbReference type="SAM" id="Phobius"/>
    </source>
</evidence>
<dbReference type="GO" id="GO:0005886">
    <property type="term" value="C:plasma membrane"/>
    <property type="evidence" value="ECO:0007669"/>
    <property type="project" value="UniProtKB-SubCell"/>
</dbReference>
<dbReference type="PANTHER" id="PTHR12677">
    <property type="entry name" value="GOLGI APPARATUS MEMBRANE PROTEIN TVP38-RELATED"/>
    <property type="match status" value="1"/>
</dbReference>
<feature type="transmembrane region" description="Helical" evidence="7">
    <location>
        <begin position="199"/>
        <end position="218"/>
    </location>
</feature>
<dbReference type="PANTHER" id="PTHR12677:SF59">
    <property type="entry name" value="GOLGI APPARATUS MEMBRANE PROTEIN TVP38-RELATED"/>
    <property type="match status" value="1"/>
</dbReference>
<keyword evidence="10" id="KW-1185">Reference proteome</keyword>
<evidence type="ECO:0000256" key="6">
    <source>
        <dbReference type="SAM" id="MobiDB-lite"/>
    </source>
</evidence>
<evidence type="ECO:0000256" key="1">
    <source>
        <dbReference type="ARBA" id="ARBA00004651"/>
    </source>
</evidence>
<evidence type="ECO:0000256" key="5">
    <source>
        <dbReference type="ARBA" id="ARBA00023136"/>
    </source>
</evidence>
<gene>
    <name evidence="9" type="ORF">ACHAW5_000067</name>
</gene>
<dbReference type="EMBL" id="JALLAZ020001604">
    <property type="protein sequence ID" value="KAL3771358.1"/>
    <property type="molecule type" value="Genomic_DNA"/>
</dbReference>
<evidence type="ECO:0000256" key="3">
    <source>
        <dbReference type="ARBA" id="ARBA00022692"/>
    </source>
</evidence>
<protein>
    <recommendedName>
        <fullName evidence="8">VTT domain-containing protein</fullName>
    </recommendedName>
</protein>
<evidence type="ECO:0000256" key="2">
    <source>
        <dbReference type="ARBA" id="ARBA00022475"/>
    </source>
</evidence>
<feature type="transmembrane region" description="Helical" evidence="7">
    <location>
        <begin position="166"/>
        <end position="187"/>
    </location>
</feature>
<feature type="transmembrane region" description="Helical" evidence="7">
    <location>
        <begin position="230"/>
        <end position="253"/>
    </location>
</feature>
<feature type="domain" description="VTT" evidence="8">
    <location>
        <begin position="95"/>
        <end position="216"/>
    </location>
</feature>
<keyword evidence="3 7" id="KW-0812">Transmembrane</keyword>
<proteinExistence type="predicted"/>
<keyword evidence="5 7" id="KW-0472">Membrane</keyword>
<accession>A0ABD3N5P2</accession>
<comment type="caution">
    <text evidence="9">The sequence shown here is derived from an EMBL/GenBank/DDBJ whole genome shotgun (WGS) entry which is preliminary data.</text>
</comment>
<dbReference type="Pfam" id="PF09335">
    <property type="entry name" value="VTT_dom"/>
    <property type="match status" value="1"/>
</dbReference>
<keyword evidence="4 7" id="KW-1133">Transmembrane helix</keyword>
<keyword evidence="2" id="KW-1003">Cell membrane</keyword>
<evidence type="ECO:0000313" key="10">
    <source>
        <dbReference type="Proteomes" id="UP001530315"/>
    </source>
</evidence>
<evidence type="ECO:0000256" key="4">
    <source>
        <dbReference type="ARBA" id="ARBA00022989"/>
    </source>
</evidence>
<organism evidence="9 10">
    <name type="scientific">Stephanodiscus triporus</name>
    <dbReference type="NCBI Taxonomy" id="2934178"/>
    <lineage>
        <taxon>Eukaryota</taxon>
        <taxon>Sar</taxon>
        <taxon>Stramenopiles</taxon>
        <taxon>Ochrophyta</taxon>
        <taxon>Bacillariophyta</taxon>
        <taxon>Coscinodiscophyceae</taxon>
        <taxon>Thalassiosirophycidae</taxon>
        <taxon>Stephanodiscales</taxon>
        <taxon>Stephanodiscaceae</taxon>
        <taxon>Stephanodiscus</taxon>
    </lineage>
</organism>
<sequence>MEESSYQNTVEGDGDAGDAEDENEAVIEKEKSLPWGKISVATALVGVVAYVIVDSLTAKNIKVGLEIFLEWIESNIFAGVFAFMGVYFVATVAFVPGSILTLGSGFVFGGAVGLGPGIALAAISVFVGASLGAIARYLLRDWVGSRLVEKYPIVKALDEAFKQKGFFIFLLLRLSPIVPFNAINYIGGVTSIKLRQYTLALIGMLPGTVLYCFIGATAGGLLTGSMSGPATIASIVVGIVLGLLAVFVVSYYAKKEFNAIVAQQEQLKREQSLDMGEITNFYDERPAEEQP</sequence>
<dbReference type="AlphaFoldDB" id="A0ABD3N5P2"/>
<feature type="compositionally biased region" description="Acidic residues" evidence="6">
    <location>
        <begin position="12"/>
        <end position="23"/>
    </location>
</feature>
<dbReference type="Proteomes" id="UP001530315">
    <property type="component" value="Unassembled WGS sequence"/>
</dbReference>
<dbReference type="InterPro" id="IPR022566">
    <property type="entry name" value="DUF2613"/>
</dbReference>
<feature type="region of interest" description="Disordered" evidence="6">
    <location>
        <begin position="1"/>
        <end position="23"/>
    </location>
</feature>
<dbReference type="Pfam" id="PF11021">
    <property type="entry name" value="DUF2613"/>
    <property type="match status" value="1"/>
</dbReference>